<dbReference type="AlphaFoldDB" id="A0AAV5RYM8"/>
<evidence type="ECO:0000259" key="12">
    <source>
        <dbReference type="Pfam" id="PF11838"/>
    </source>
</evidence>
<evidence type="ECO:0000256" key="10">
    <source>
        <dbReference type="RuleBase" id="RU364040"/>
    </source>
</evidence>
<keyword evidence="6 10" id="KW-0482">Metalloprotease</keyword>
<dbReference type="InterPro" id="IPR027268">
    <property type="entry name" value="Peptidase_M4/M1_CTD_sf"/>
</dbReference>
<evidence type="ECO:0000313" key="15">
    <source>
        <dbReference type="Proteomes" id="UP001377567"/>
    </source>
</evidence>
<dbReference type="InterPro" id="IPR014782">
    <property type="entry name" value="Peptidase_M1_dom"/>
</dbReference>
<dbReference type="PRINTS" id="PR00756">
    <property type="entry name" value="ALADIPTASE"/>
</dbReference>
<dbReference type="PANTHER" id="PTHR11533:SF299">
    <property type="entry name" value="AMINOPEPTIDASE"/>
    <property type="match status" value="1"/>
</dbReference>
<evidence type="ECO:0000256" key="7">
    <source>
        <dbReference type="PIRSR" id="PIRSR634016-1"/>
    </source>
</evidence>
<feature type="domain" description="Peptidase M1 membrane alanine aminopeptidase" evidence="11">
    <location>
        <begin position="242"/>
        <end position="475"/>
    </location>
</feature>
<dbReference type="InterPro" id="IPR034016">
    <property type="entry name" value="M1_APN-typ"/>
</dbReference>
<evidence type="ECO:0000313" key="14">
    <source>
        <dbReference type="EMBL" id="GMM56714.1"/>
    </source>
</evidence>
<evidence type="ECO:0000256" key="9">
    <source>
        <dbReference type="PIRSR" id="PIRSR634016-4"/>
    </source>
</evidence>
<dbReference type="GO" id="GO:0008270">
    <property type="term" value="F:zinc ion binding"/>
    <property type="evidence" value="ECO:0007669"/>
    <property type="project" value="UniProtKB-UniRule"/>
</dbReference>
<name>A0AAV5RYM8_MAUHU</name>
<dbReference type="InterPro" id="IPR042097">
    <property type="entry name" value="Aminopeptidase_N-like_N_sf"/>
</dbReference>
<dbReference type="Pfam" id="PF11838">
    <property type="entry name" value="ERAP1_C"/>
    <property type="match status" value="1"/>
</dbReference>
<dbReference type="CDD" id="cd09601">
    <property type="entry name" value="M1_APN-Q_like"/>
    <property type="match status" value="1"/>
</dbReference>
<evidence type="ECO:0000259" key="13">
    <source>
        <dbReference type="Pfam" id="PF17900"/>
    </source>
</evidence>
<feature type="domain" description="Aminopeptidase N-like N-terminal" evidence="13">
    <location>
        <begin position="10"/>
        <end position="200"/>
    </location>
</feature>
<accession>A0AAV5RYM8</accession>
<comment type="caution">
    <text evidence="14">The sequence shown here is derived from an EMBL/GenBank/DDBJ whole genome shotgun (WGS) entry which is preliminary data.</text>
</comment>
<dbReference type="GO" id="GO:0016020">
    <property type="term" value="C:membrane"/>
    <property type="evidence" value="ECO:0007669"/>
    <property type="project" value="TreeGrafter"/>
</dbReference>
<gene>
    <name evidence="14" type="ORF">DAKH74_033300</name>
</gene>
<dbReference type="GO" id="GO:0005737">
    <property type="term" value="C:cytoplasm"/>
    <property type="evidence" value="ECO:0007669"/>
    <property type="project" value="TreeGrafter"/>
</dbReference>
<evidence type="ECO:0000256" key="8">
    <source>
        <dbReference type="PIRSR" id="PIRSR634016-3"/>
    </source>
</evidence>
<feature type="binding site" evidence="8">
    <location>
        <position position="319"/>
    </location>
    <ligand>
        <name>Zn(2+)</name>
        <dbReference type="ChEBI" id="CHEBI:29105"/>
        <note>catalytic</note>
    </ligand>
</feature>
<dbReference type="GO" id="GO:0042277">
    <property type="term" value="F:peptide binding"/>
    <property type="evidence" value="ECO:0007669"/>
    <property type="project" value="TreeGrafter"/>
</dbReference>
<dbReference type="Gene3D" id="1.25.50.20">
    <property type="match status" value="1"/>
</dbReference>
<evidence type="ECO:0000259" key="11">
    <source>
        <dbReference type="Pfam" id="PF01433"/>
    </source>
</evidence>
<dbReference type="PANTHER" id="PTHR11533">
    <property type="entry name" value="PROTEASE M1 ZINC METALLOPROTEASE"/>
    <property type="match status" value="1"/>
</dbReference>
<dbReference type="EMBL" id="BTGD01000010">
    <property type="protein sequence ID" value="GMM56714.1"/>
    <property type="molecule type" value="Genomic_DNA"/>
</dbReference>
<keyword evidence="4 10" id="KW-0378">Hydrolase</keyword>
<evidence type="ECO:0000256" key="3">
    <source>
        <dbReference type="ARBA" id="ARBA00022723"/>
    </source>
</evidence>
<dbReference type="Gene3D" id="1.10.390.10">
    <property type="entry name" value="Neutral Protease Domain 2"/>
    <property type="match status" value="1"/>
</dbReference>
<comment type="similarity">
    <text evidence="1 10">Belongs to the peptidase M1 family.</text>
</comment>
<evidence type="ECO:0000256" key="2">
    <source>
        <dbReference type="ARBA" id="ARBA00022670"/>
    </source>
</evidence>
<dbReference type="GO" id="GO:0006508">
    <property type="term" value="P:proteolysis"/>
    <property type="evidence" value="ECO:0007669"/>
    <property type="project" value="UniProtKB-KW"/>
</dbReference>
<proteinExistence type="inferred from homology"/>
<dbReference type="Proteomes" id="UP001377567">
    <property type="component" value="Unassembled WGS sequence"/>
</dbReference>
<keyword evidence="5 8" id="KW-0862">Zinc</keyword>
<organism evidence="14 15">
    <name type="scientific">Maudiozyma humilis</name>
    <name type="common">Sour dough yeast</name>
    <name type="synonym">Kazachstania humilis</name>
    <dbReference type="NCBI Taxonomy" id="51915"/>
    <lineage>
        <taxon>Eukaryota</taxon>
        <taxon>Fungi</taxon>
        <taxon>Dikarya</taxon>
        <taxon>Ascomycota</taxon>
        <taxon>Saccharomycotina</taxon>
        <taxon>Saccharomycetes</taxon>
        <taxon>Saccharomycetales</taxon>
        <taxon>Saccharomycetaceae</taxon>
        <taxon>Maudiozyma</taxon>
    </lineage>
</organism>
<dbReference type="EC" id="3.4.11.-" evidence="10"/>
<keyword evidence="10" id="KW-0031">Aminopeptidase</keyword>
<evidence type="ECO:0000256" key="4">
    <source>
        <dbReference type="ARBA" id="ARBA00022801"/>
    </source>
</evidence>
<dbReference type="GO" id="GO:0070006">
    <property type="term" value="F:metalloaminopeptidase activity"/>
    <property type="evidence" value="ECO:0007669"/>
    <property type="project" value="TreeGrafter"/>
</dbReference>
<dbReference type="InterPro" id="IPR050344">
    <property type="entry name" value="Peptidase_M1_aminopeptidases"/>
</dbReference>
<dbReference type="SUPFAM" id="SSF63737">
    <property type="entry name" value="Leukotriene A4 hydrolase N-terminal domain"/>
    <property type="match status" value="1"/>
</dbReference>
<feature type="binding site" evidence="8">
    <location>
        <position position="315"/>
    </location>
    <ligand>
        <name>Zn(2+)</name>
        <dbReference type="ChEBI" id="CHEBI:29105"/>
        <note>catalytic</note>
    </ligand>
</feature>
<sequence>MLALENALIPTHYALELTIDPAEQGFSAVATIALEERVSGATSFALHCKDLTITEATLDDSLQLKVAAQSDNEQVVFSTPDGQPIPADSSHSLRIVYTGKVNDVRTARDKTLGLFRANYMREDGGNAGADSYIYATHCQPSFARRFLPCVDEPAVKATFQLTITSLARFTAVSVSPVDSVAKLDDDKRSTTTFHKTELLPVSLFGFVLGDLERISLELPGEGDEKPLPISVYSPLRVAQATYAMDIAQKYIPLLQQFFGCAFPAPKLDFVLLPFLNDMVMENFSMITVQMDFLLLSPQSLANEQVRNQTLQLVVHEMVHQWMGNYLSFDSWEHLAFNESFATFLAYDLISKHEDGINIWESDNYLNNELGGTMLADSDLQTSKSIYDAFHSQREARTRLGVTTNEIFDPVSYQKGITMLRSLQLSTGESFFQQAIAAVFAETKQFHDVAVKPMDIFTKMGEVLKSQNVANFVSSWTKLPGLPVVSVSTTVDETSKQLTSTLTQHRFFAADNIDAEFKKDEIEDVPYHIALMTQLPGGEADDKNTLMTDRSLKLNYRVTALNSRAQGYYRVSYETQECYDEICKELTLGNISDLTLLKIFQDLSYFIGNKFFQLPVHITGAMQILNHIASAPADVKLGDLKLWKALAEGLSVMQTIVQAAVVHNRRAIITKISKLATKLSQKADNWSVEGIAKVQDGYELQTLSKIIALTSTTKPTQELCQELFKHIRQGPNNSVPIEIVSSVYMSISYQMTTIKEWKKLFELIKSSAGIASHISDDSGTPESQKTIMLQNLAITNLGFVTTEELVSKLLNFINTNIAAEGIENAFIGVNYNAQVVINKSSGLKVRDAVWKWFKLNHAQWKKTLSRGTNNNNTADERLEKITFMVLQMFVESGKMIEKYEHFDDIKSVWETLQREDRANTTIIAGFTK</sequence>
<dbReference type="SUPFAM" id="SSF55486">
    <property type="entry name" value="Metalloproteases ('zincins'), catalytic domain"/>
    <property type="match status" value="1"/>
</dbReference>
<dbReference type="InterPro" id="IPR024571">
    <property type="entry name" value="ERAP1-like_C_dom"/>
</dbReference>
<dbReference type="Gene3D" id="2.60.40.1730">
    <property type="entry name" value="tricorn interacting facor f3 domain"/>
    <property type="match status" value="1"/>
</dbReference>
<dbReference type="GO" id="GO:0043171">
    <property type="term" value="P:peptide catabolic process"/>
    <property type="evidence" value="ECO:0007669"/>
    <property type="project" value="TreeGrafter"/>
</dbReference>
<dbReference type="Pfam" id="PF17900">
    <property type="entry name" value="Peptidase_M1_N"/>
    <property type="match status" value="1"/>
</dbReference>
<feature type="site" description="Transition state stabilizer" evidence="9">
    <location>
        <position position="412"/>
    </location>
</feature>
<protein>
    <recommendedName>
        <fullName evidence="10">Aminopeptidase</fullName>
        <ecNumber evidence="10">3.4.11.-</ecNumber>
    </recommendedName>
</protein>
<evidence type="ECO:0000256" key="1">
    <source>
        <dbReference type="ARBA" id="ARBA00010136"/>
    </source>
</evidence>
<dbReference type="InterPro" id="IPR045357">
    <property type="entry name" value="Aminopeptidase_N-like_N"/>
</dbReference>
<dbReference type="Pfam" id="PF01433">
    <property type="entry name" value="Peptidase_M1"/>
    <property type="match status" value="1"/>
</dbReference>
<keyword evidence="2 10" id="KW-0645">Protease</keyword>
<feature type="active site" description="Proton acceptor" evidence="7">
    <location>
        <position position="316"/>
    </location>
</feature>
<feature type="binding site" evidence="8">
    <location>
        <position position="338"/>
    </location>
    <ligand>
        <name>Zn(2+)</name>
        <dbReference type="ChEBI" id="CHEBI:29105"/>
        <note>catalytic</note>
    </ligand>
</feature>
<dbReference type="Gene3D" id="2.60.40.1910">
    <property type="match status" value="1"/>
</dbReference>
<keyword evidence="15" id="KW-1185">Reference proteome</keyword>
<dbReference type="InterPro" id="IPR001930">
    <property type="entry name" value="Peptidase_M1"/>
</dbReference>
<comment type="cofactor">
    <cofactor evidence="8 10">
        <name>Zn(2+)</name>
        <dbReference type="ChEBI" id="CHEBI:29105"/>
    </cofactor>
    <text evidence="8 10">Binds 1 zinc ion per subunit.</text>
</comment>
<feature type="domain" description="ERAP1-like C-terminal" evidence="12">
    <location>
        <begin position="560"/>
        <end position="873"/>
    </location>
</feature>
<evidence type="ECO:0000256" key="5">
    <source>
        <dbReference type="ARBA" id="ARBA00022833"/>
    </source>
</evidence>
<evidence type="ECO:0000256" key="6">
    <source>
        <dbReference type="ARBA" id="ARBA00023049"/>
    </source>
</evidence>
<reference evidence="14 15" key="1">
    <citation type="journal article" date="2023" name="Elife">
        <title>Identification of key yeast species and microbe-microbe interactions impacting larval growth of Drosophila in the wild.</title>
        <authorList>
            <person name="Mure A."/>
            <person name="Sugiura Y."/>
            <person name="Maeda R."/>
            <person name="Honda K."/>
            <person name="Sakurai N."/>
            <person name="Takahashi Y."/>
            <person name="Watada M."/>
            <person name="Katoh T."/>
            <person name="Gotoh A."/>
            <person name="Gotoh Y."/>
            <person name="Taniguchi I."/>
            <person name="Nakamura K."/>
            <person name="Hayashi T."/>
            <person name="Katayama T."/>
            <person name="Uemura T."/>
            <person name="Hattori Y."/>
        </authorList>
    </citation>
    <scope>NUCLEOTIDE SEQUENCE [LARGE SCALE GENOMIC DNA]</scope>
    <source>
        <strain evidence="14 15">KH-74</strain>
    </source>
</reference>
<keyword evidence="3 8" id="KW-0479">Metal-binding</keyword>